<keyword evidence="2" id="KW-0378">Hydrolase</keyword>
<dbReference type="InterPro" id="IPR002502">
    <property type="entry name" value="Amidase_domain"/>
</dbReference>
<dbReference type="InterPro" id="IPR002901">
    <property type="entry name" value="MGlyc_endo_b_GlcNAc-like_dom"/>
</dbReference>
<comment type="similarity">
    <text evidence="1">Belongs to the glycosyl hydrolase 73 family.</text>
</comment>
<dbReference type="CDD" id="cd06583">
    <property type="entry name" value="PGRP"/>
    <property type="match status" value="1"/>
</dbReference>
<dbReference type="GO" id="GO:0008745">
    <property type="term" value="F:N-acetylmuramoyl-L-alanine amidase activity"/>
    <property type="evidence" value="ECO:0007669"/>
    <property type="project" value="InterPro"/>
</dbReference>
<dbReference type="Gene3D" id="1.10.530.10">
    <property type="match status" value="1"/>
</dbReference>
<dbReference type="Gene3D" id="4.10.80.30">
    <property type="entry name" value="DNA polymerase, domain 6"/>
    <property type="match status" value="1"/>
</dbReference>
<dbReference type="STRING" id="1423730.FC75_GL002366"/>
<evidence type="ECO:0000256" key="1">
    <source>
        <dbReference type="ARBA" id="ARBA00010266"/>
    </source>
</evidence>
<dbReference type="GO" id="GO:0004040">
    <property type="term" value="F:amidase activity"/>
    <property type="evidence" value="ECO:0007669"/>
    <property type="project" value="InterPro"/>
</dbReference>
<sequence length="852" mass="93415">MAMQQPVDVAAARITTGQLHVQSSINTYIAQQGFQTPAITKELHKFEIFPYKTSDGLPNGIVFHQTDDKDSYLAREGADYEINYGWQTAFVHTFIDDKTILNIHDTDYGCWGAGPKANARFVQFELVTAKNRTAFAKSINNAAWYTAYLAKYYGIPLTLARYNYGLGGLWTHADVSHYLGGTDHTDPDGYLKKWHYSLNEFLDLVKIYANDPSMPAPRGPLQGKKVAADEYVTVTHTGYPVYSNFGWKIKQPISNLYQNTYHVTGLYHHKNGSTYLSLYDQNGAWQGYINANGVAKAPGTQGAWMKASEYATFTQADQPIYRDFSGQASGSTTAEVGQTFKVAGQYHTFAGVRYLSVYRQNGQWLGYVKPESVSVAKGAQGAWQKKNGYLNLTSKNYTIWSSFDFKRGTSTGKYAALTVTGMYHHANGSVYYSVTDAKGKWIGYVNANAGTVVTSAQGAKISADRYVTVTHTGYSVYSGFDWHVKQPISNLYDKTYHVTGEYHHLNGGTYLSLYDATGAWQGYINANGVSNAAGPQGVWLKADKYVTLTQNNQPLYQGWTGQPATTTNSEYGNTFKATGEYHAFDGSLYLSLYRQNGQWLGYVKPDAVTVSNNPQGPWQAQGGFLQGVSPNYTIWSSFSFAHGISSKGHASLKINGMYHHVNGAVYYSVYTTSGKWLGYLNAKAGTLTVSGGQLQTSHLTPAQQSFLSQVTAAVVPVADKNNLYASVMAAQAIEETGWGTSALSQQADNYFGIKAGSGWTGATTTVTSPEVVDGQTVQLPGTFRKYNSLTDSATDYAAKIRTGDTYQGTWRENAQNGLTAVNGLGSWATNPAYGTALKNLITKYNLTALDYE</sequence>
<organism evidence="5 6">
    <name type="scientific">Lacticaseibacillus camelliae DSM 22697 = JCM 13995</name>
    <dbReference type="NCBI Taxonomy" id="1423730"/>
    <lineage>
        <taxon>Bacteria</taxon>
        <taxon>Bacillati</taxon>
        <taxon>Bacillota</taxon>
        <taxon>Bacilli</taxon>
        <taxon>Lactobacillales</taxon>
        <taxon>Lactobacillaceae</taxon>
        <taxon>Lacticaseibacillus</taxon>
    </lineage>
</organism>
<reference evidence="5 6" key="1">
    <citation type="journal article" date="2015" name="Genome Announc.">
        <title>Expanding the biotechnology potential of lactobacilli through comparative genomics of 213 strains and associated genera.</title>
        <authorList>
            <person name="Sun Z."/>
            <person name="Harris H.M."/>
            <person name="McCann A."/>
            <person name="Guo C."/>
            <person name="Argimon S."/>
            <person name="Zhang W."/>
            <person name="Yang X."/>
            <person name="Jeffery I.B."/>
            <person name="Cooney J.C."/>
            <person name="Kagawa T.F."/>
            <person name="Liu W."/>
            <person name="Song Y."/>
            <person name="Salvetti E."/>
            <person name="Wrobel A."/>
            <person name="Rasinkangas P."/>
            <person name="Parkhill J."/>
            <person name="Rea M.C."/>
            <person name="O'Sullivan O."/>
            <person name="Ritari J."/>
            <person name="Douillard F.P."/>
            <person name="Paul Ross R."/>
            <person name="Yang R."/>
            <person name="Briner A.E."/>
            <person name="Felis G.E."/>
            <person name="de Vos W.M."/>
            <person name="Barrangou R."/>
            <person name="Klaenhammer T.R."/>
            <person name="Caufield P.W."/>
            <person name="Cui Y."/>
            <person name="Zhang H."/>
            <person name="O'Toole P.W."/>
        </authorList>
    </citation>
    <scope>NUCLEOTIDE SEQUENCE [LARGE SCALE GENOMIC DNA]</scope>
    <source>
        <strain evidence="5 6">DSM 22697</strain>
    </source>
</reference>
<evidence type="ECO:0000313" key="5">
    <source>
        <dbReference type="EMBL" id="KRN25825.1"/>
    </source>
</evidence>
<dbReference type="GO" id="GO:0009253">
    <property type="term" value="P:peptidoglycan catabolic process"/>
    <property type="evidence" value="ECO:0007669"/>
    <property type="project" value="InterPro"/>
</dbReference>
<comment type="caution">
    <text evidence="5">The sequence shown here is derived from an EMBL/GenBank/DDBJ whole genome shotgun (WGS) entry which is preliminary data.</text>
</comment>
<evidence type="ECO:0000313" key="6">
    <source>
        <dbReference type="Proteomes" id="UP000050865"/>
    </source>
</evidence>
<dbReference type="PANTHER" id="PTHR33308">
    <property type="entry name" value="PEPTIDOGLYCAN HYDROLASE FLGJ"/>
    <property type="match status" value="1"/>
</dbReference>
<keyword evidence="6" id="KW-1185">Reference proteome</keyword>
<feature type="domain" description="Mannosyl-glycoprotein endo-beta-N-acetylglucosamidase-like" evidence="3">
    <location>
        <begin position="699"/>
        <end position="852"/>
    </location>
</feature>
<dbReference type="InterPro" id="IPR036505">
    <property type="entry name" value="Amidase/PGRP_sf"/>
</dbReference>
<protein>
    <submittedName>
        <fullName evidence="5">N-acetylmuramoyl-L-alanine amidase</fullName>
    </submittedName>
</protein>
<dbReference type="SMART" id="SM00047">
    <property type="entry name" value="LYZ2"/>
    <property type="match status" value="1"/>
</dbReference>
<dbReference type="InterPro" id="IPR051056">
    <property type="entry name" value="Glycosyl_Hydrolase_73"/>
</dbReference>
<dbReference type="Gene3D" id="3.40.80.10">
    <property type="entry name" value="Peptidoglycan recognition protein-like"/>
    <property type="match status" value="1"/>
</dbReference>
<evidence type="ECO:0000259" key="3">
    <source>
        <dbReference type="SMART" id="SM00047"/>
    </source>
</evidence>
<dbReference type="Pfam" id="PF01832">
    <property type="entry name" value="Glucosaminidase"/>
    <property type="match status" value="1"/>
</dbReference>
<evidence type="ECO:0000256" key="2">
    <source>
        <dbReference type="ARBA" id="ARBA00022801"/>
    </source>
</evidence>
<dbReference type="PRINTS" id="PR01002">
    <property type="entry name" value="FLGFLGJ"/>
</dbReference>
<dbReference type="SUPFAM" id="SSF55846">
    <property type="entry name" value="N-acetylmuramoyl-L-alanine amidase-like"/>
    <property type="match status" value="1"/>
</dbReference>
<proteinExistence type="inferred from homology"/>
<dbReference type="AlphaFoldDB" id="A0A0R2FBJ6"/>
<dbReference type="Pfam" id="PF01510">
    <property type="entry name" value="Amidase_2"/>
    <property type="match status" value="1"/>
</dbReference>
<dbReference type="PANTHER" id="PTHR33308:SF9">
    <property type="entry name" value="PEPTIDOGLYCAN HYDROLASE FLGJ"/>
    <property type="match status" value="1"/>
</dbReference>
<feature type="domain" description="N-acetylmuramoyl-L-alanine amidase" evidence="4">
    <location>
        <begin position="46"/>
        <end position="188"/>
    </location>
</feature>
<dbReference type="EMBL" id="AYZJ01000004">
    <property type="protein sequence ID" value="KRN25825.1"/>
    <property type="molecule type" value="Genomic_DNA"/>
</dbReference>
<gene>
    <name evidence="5" type="ORF">FC75_GL002366</name>
</gene>
<dbReference type="Proteomes" id="UP000050865">
    <property type="component" value="Unassembled WGS sequence"/>
</dbReference>
<dbReference type="SMART" id="SM00644">
    <property type="entry name" value="Ami_2"/>
    <property type="match status" value="1"/>
</dbReference>
<name>A0A0R2FBJ6_9LACO</name>
<dbReference type="PATRIC" id="fig|1423730.4.peg.2454"/>
<accession>A0A0R2FBJ6</accession>
<evidence type="ECO:0000259" key="4">
    <source>
        <dbReference type="SMART" id="SM00644"/>
    </source>
</evidence>